<evidence type="ECO:0000256" key="3">
    <source>
        <dbReference type="ARBA" id="ARBA00023239"/>
    </source>
</evidence>
<gene>
    <name evidence="5" type="ORF">H8717_13690</name>
</gene>
<organism evidence="5 6">
    <name type="scientific">Yanshouia hominis</name>
    <dbReference type="NCBI Taxonomy" id="2763673"/>
    <lineage>
        <taxon>Bacteria</taxon>
        <taxon>Bacillati</taxon>
        <taxon>Bacillota</taxon>
        <taxon>Clostridia</taxon>
        <taxon>Eubacteriales</taxon>
        <taxon>Oscillospiraceae</taxon>
        <taxon>Yanshouia</taxon>
    </lineage>
</organism>
<evidence type="ECO:0000313" key="6">
    <source>
        <dbReference type="Proteomes" id="UP000658131"/>
    </source>
</evidence>
<dbReference type="InterPro" id="IPR050251">
    <property type="entry name" value="HpcH-HpaI_aldolase"/>
</dbReference>
<keyword evidence="3" id="KW-0456">Lyase</keyword>
<dbReference type="EMBL" id="JACRTB010000032">
    <property type="protein sequence ID" value="MBC8577452.1"/>
    <property type="molecule type" value="Genomic_DNA"/>
</dbReference>
<evidence type="ECO:0000256" key="2">
    <source>
        <dbReference type="ARBA" id="ARBA00022723"/>
    </source>
</evidence>
<dbReference type="PANTHER" id="PTHR30502:SF0">
    <property type="entry name" value="PHOSPHOENOLPYRUVATE CARBOXYLASE FAMILY PROTEIN"/>
    <property type="match status" value="1"/>
</dbReference>
<proteinExistence type="inferred from homology"/>
<evidence type="ECO:0000259" key="4">
    <source>
        <dbReference type="Pfam" id="PF03328"/>
    </source>
</evidence>
<name>A0ABR7NNN8_9FIRM</name>
<dbReference type="PANTHER" id="PTHR30502">
    <property type="entry name" value="2-KETO-3-DEOXY-L-RHAMNONATE ALDOLASE"/>
    <property type="match status" value="1"/>
</dbReference>
<dbReference type="Gene3D" id="3.20.20.60">
    <property type="entry name" value="Phosphoenolpyruvate-binding domains"/>
    <property type="match status" value="1"/>
</dbReference>
<evidence type="ECO:0000256" key="1">
    <source>
        <dbReference type="ARBA" id="ARBA00005568"/>
    </source>
</evidence>
<accession>A0ABR7NNN8</accession>
<comment type="similarity">
    <text evidence="1">Belongs to the HpcH/HpaI aldolase family.</text>
</comment>
<dbReference type="Pfam" id="PF03328">
    <property type="entry name" value="HpcH_HpaI"/>
    <property type="match status" value="1"/>
</dbReference>
<dbReference type="SUPFAM" id="SSF51621">
    <property type="entry name" value="Phosphoenolpyruvate/pyruvate domain"/>
    <property type="match status" value="1"/>
</dbReference>
<feature type="domain" description="HpcH/HpaI aldolase/citrate lyase" evidence="4">
    <location>
        <begin position="42"/>
        <end position="134"/>
    </location>
</feature>
<comment type="caution">
    <text evidence="5">The sequence shown here is derived from an EMBL/GenBank/DDBJ whole genome shotgun (WGS) entry which is preliminary data.</text>
</comment>
<evidence type="ECO:0000313" key="5">
    <source>
        <dbReference type="EMBL" id="MBC8577452.1"/>
    </source>
</evidence>
<reference evidence="5 6" key="1">
    <citation type="submission" date="2020-08" db="EMBL/GenBank/DDBJ databases">
        <title>Genome public.</title>
        <authorList>
            <person name="Liu C."/>
            <person name="Sun Q."/>
        </authorList>
    </citation>
    <scope>NUCLEOTIDE SEQUENCE [LARGE SCALE GENOMIC DNA]</scope>
    <source>
        <strain evidence="5 6">BX1</strain>
    </source>
</reference>
<keyword evidence="2" id="KW-0479">Metal-binding</keyword>
<dbReference type="Proteomes" id="UP000658131">
    <property type="component" value="Unassembled WGS sequence"/>
</dbReference>
<dbReference type="InterPro" id="IPR005000">
    <property type="entry name" value="Aldolase/citrate-lyase_domain"/>
</dbReference>
<protein>
    <recommendedName>
        <fullName evidence="4">HpcH/HpaI aldolase/citrate lyase domain-containing protein</fullName>
    </recommendedName>
</protein>
<dbReference type="InterPro" id="IPR040442">
    <property type="entry name" value="Pyrv_kinase-like_dom_sf"/>
</dbReference>
<dbReference type="InterPro" id="IPR015813">
    <property type="entry name" value="Pyrv/PenolPyrv_kinase-like_dom"/>
</dbReference>
<sequence length="154" mass="16801">MIRLSFQGRPRFPVSFGGSSSLIRSHCSFVNSYRFMLIASHNMVIAQIETKLGVEHAKQIAAVDGIDALLIGPNDLSISLGIPGEIMSQTECDAISKVADACESHGKLFSLHSSAKLCNKFRGRLNFITQGSDISMLSDALIKVRAYADENLQR</sequence>
<keyword evidence="6" id="KW-1185">Reference proteome</keyword>